<feature type="region of interest" description="Disordered" evidence="1">
    <location>
        <begin position="1"/>
        <end position="48"/>
    </location>
</feature>
<reference evidence="2 3" key="1">
    <citation type="journal article" date="2019" name="Int. J. Syst. Evol. Microbiol.">
        <title>The Global Catalogue of Microorganisms (GCM) 10K type strain sequencing project: providing services to taxonomists for standard genome sequencing and annotation.</title>
        <authorList>
            <consortium name="The Broad Institute Genomics Platform"/>
            <consortium name="The Broad Institute Genome Sequencing Center for Infectious Disease"/>
            <person name="Wu L."/>
            <person name="Ma J."/>
        </authorList>
    </citation>
    <scope>NUCLEOTIDE SEQUENCE [LARGE SCALE GENOMIC DNA]</scope>
    <source>
        <strain evidence="2 3">JCM 9383</strain>
    </source>
</reference>
<evidence type="ECO:0000313" key="2">
    <source>
        <dbReference type="EMBL" id="GAA2819715.1"/>
    </source>
</evidence>
<comment type="caution">
    <text evidence="2">The sequence shown here is derived from an EMBL/GenBank/DDBJ whole genome shotgun (WGS) entry which is preliminary data.</text>
</comment>
<proteinExistence type="predicted"/>
<dbReference type="RefSeq" id="WP_344686089.1">
    <property type="nucleotide sequence ID" value="NZ_BAAAUX010000039.1"/>
</dbReference>
<sequence>MSHTPCPLAAADRVRVPRRTSGGDVSHTPYPLAAADRVRVPRRTQEAT</sequence>
<name>A0ABN3VME3_9PSEU</name>
<evidence type="ECO:0000256" key="1">
    <source>
        <dbReference type="SAM" id="MobiDB-lite"/>
    </source>
</evidence>
<gene>
    <name evidence="2" type="ORF">GCM10010470_63770</name>
</gene>
<feature type="compositionally biased region" description="Basic and acidic residues" evidence="1">
    <location>
        <begin position="36"/>
        <end position="48"/>
    </location>
</feature>
<accession>A0ABN3VME3</accession>
<evidence type="ECO:0000313" key="3">
    <source>
        <dbReference type="Proteomes" id="UP001500979"/>
    </source>
</evidence>
<keyword evidence="3" id="KW-1185">Reference proteome</keyword>
<dbReference type="Proteomes" id="UP001500979">
    <property type="component" value="Unassembled WGS sequence"/>
</dbReference>
<organism evidence="2 3">
    <name type="scientific">Saccharopolyspora taberi</name>
    <dbReference type="NCBI Taxonomy" id="60895"/>
    <lineage>
        <taxon>Bacteria</taxon>
        <taxon>Bacillati</taxon>
        <taxon>Actinomycetota</taxon>
        <taxon>Actinomycetes</taxon>
        <taxon>Pseudonocardiales</taxon>
        <taxon>Pseudonocardiaceae</taxon>
        <taxon>Saccharopolyspora</taxon>
    </lineage>
</organism>
<protein>
    <submittedName>
        <fullName evidence="2">Uncharacterized protein</fullName>
    </submittedName>
</protein>
<dbReference type="EMBL" id="BAAAUX010000039">
    <property type="protein sequence ID" value="GAA2819715.1"/>
    <property type="molecule type" value="Genomic_DNA"/>
</dbReference>